<feature type="compositionally biased region" description="Low complexity" evidence="9">
    <location>
        <begin position="494"/>
        <end position="514"/>
    </location>
</feature>
<accession>A0A9P4UIV7</accession>
<evidence type="ECO:0000256" key="8">
    <source>
        <dbReference type="ARBA" id="ARBA00031747"/>
    </source>
</evidence>
<feature type="compositionally biased region" description="Basic and acidic residues" evidence="9">
    <location>
        <begin position="604"/>
        <end position="618"/>
    </location>
</feature>
<evidence type="ECO:0000256" key="3">
    <source>
        <dbReference type="ARBA" id="ARBA00017306"/>
    </source>
</evidence>
<comment type="similarity">
    <text evidence="2">Belongs to the TAF4 family.</text>
</comment>
<feature type="compositionally biased region" description="Polar residues" evidence="9">
    <location>
        <begin position="17"/>
        <end position="28"/>
    </location>
</feature>
<evidence type="ECO:0000256" key="2">
    <source>
        <dbReference type="ARBA" id="ARBA00006178"/>
    </source>
</evidence>
<feature type="compositionally biased region" description="Polar residues" evidence="9">
    <location>
        <begin position="200"/>
        <end position="246"/>
    </location>
</feature>
<feature type="region of interest" description="Disordered" evidence="9">
    <location>
        <begin position="456"/>
        <end position="541"/>
    </location>
</feature>
<feature type="compositionally biased region" description="Low complexity" evidence="9">
    <location>
        <begin position="108"/>
        <end position="127"/>
    </location>
</feature>
<dbReference type="AlphaFoldDB" id="A0A9P4UIV7"/>
<feature type="compositionally biased region" description="Polar residues" evidence="9">
    <location>
        <begin position="82"/>
        <end position="92"/>
    </location>
</feature>
<evidence type="ECO:0000313" key="11">
    <source>
        <dbReference type="EMBL" id="KAF2717282.1"/>
    </source>
</evidence>
<feature type="compositionally biased region" description="Basic and acidic residues" evidence="9">
    <location>
        <begin position="517"/>
        <end position="530"/>
    </location>
</feature>
<evidence type="ECO:0000259" key="10">
    <source>
        <dbReference type="Pfam" id="PF05236"/>
    </source>
</evidence>
<evidence type="ECO:0000256" key="5">
    <source>
        <dbReference type="ARBA" id="ARBA00023163"/>
    </source>
</evidence>
<dbReference type="GO" id="GO:0005669">
    <property type="term" value="C:transcription factor TFIID complex"/>
    <property type="evidence" value="ECO:0007669"/>
    <property type="project" value="InterPro"/>
</dbReference>
<comment type="caution">
    <text evidence="11">The sequence shown here is derived from an EMBL/GenBank/DDBJ whole genome shotgun (WGS) entry which is preliminary data.</text>
</comment>
<dbReference type="GO" id="GO:0006352">
    <property type="term" value="P:DNA-templated transcription initiation"/>
    <property type="evidence" value="ECO:0007669"/>
    <property type="project" value="InterPro"/>
</dbReference>
<protein>
    <recommendedName>
        <fullName evidence="3">Transcription initiation factor TFIID subunit 4</fullName>
    </recommendedName>
    <alternativeName>
        <fullName evidence="8">TBP-associated factor 4</fullName>
    </alternativeName>
</protein>
<dbReference type="Pfam" id="PF05236">
    <property type="entry name" value="TAF4"/>
    <property type="match status" value="1"/>
</dbReference>
<feature type="region of interest" description="Disordered" evidence="9">
    <location>
        <begin position="1"/>
        <end position="186"/>
    </location>
</feature>
<feature type="compositionally biased region" description="Pro residues" evidence="9">
    <location>
        <begin position="29"/>
        <end position="43"/>
    </location>
</feature>
<dbReference type="InterPro" id="IPR007900">
    <property type="entry name" value="TAF4_C"/>
</dbReference>
<keyword evidence="4" id="KW-0805">Transcription regulation</keyword>
<feature type="compositionally biased region" description="Gly residues" evidence="9">
    <location>
        <begin position="583"/>
        <end position="594"/>
    </location>
</feature>
<evidence type="ECO:0000256" key="1">
    <source>
        <dbReference type="ARBA" id="ARBA00004123"/>
    </source>
</evidence>
<evidence type="ECO:0000256" key="9">
    <source>
        <dbReference type="SAM" id="MobiDB-lite"/>
    </source>
</evidence>
<keyword evidence="5" id="KW-0804">Transcription</keyword>
<evidence type="ECO:0000313" key="12">
    <source>
        <dbReference type="Proteomes" id="UP000799441"/>
    </source>
</evidence>
<comment type="function">
    <text evidence="7">Functions as a component of the DNA-binding general transcription factor complex TFIID. Binding of TFIID to a promoter (with or without TATA element) is the initial step in pre-initiation complex (PIC) formation. TFIID plays a key role in the regulation of gene expression by RNA polymerase II through different activities such as transcription activator interaction, core promoter recognition and selectivity, TFIIA and TFIIB interaction, chromatin modification (histone acetylation by TAF1), facilitation of DNA opening and initiation of transcription.</text>
</comment>
<keyword evidence="12" id="KW-1185">Reference proteome</keyword>
<dbReference type="Proteomes" id="UP000799441">
    <property type="component" value="Unassembled WGS sequence"/>
</dbReference>
<dbReference type="OrthoDB" id="21060at2759"/>
<evidence type="ECO:0000256" key="6">
    <source>
        <dbReference type="ARBA" id="ARBA00023242"/>
    </source>
</evidence>
<evidence type="ECO:0000256" key="4">
    <source>
        <dbReference type="ARBA" id="ARBA00023015"/>
    </source>
</evidence>
<feature type="region of interest" description="Disordered" evidence="9">
    <location>
        <begin position="330"/>
        <end position="350"/>
    </location>
</feature>
<feature type="compositionally biased region" description="Basic and acidic residues" evidence="9">
    <location>
        <begin position="267"/>
        <end position="281"/>
    </location>
</feature>
<reference evidence="11" key="1">
    <citation type="journal article" date="2020" name="Stud. Mycol.">
        <title>101 Dothideomycetes genomes: a test case for predicting lifestyles and emergence of pathogens.</title>
        <authorList>
            <person name="Haridas S."/>
            <person name="Albert R."/>
            <person name="Binder M."/>
            <person name="Bloem J."/>
            <person name="Labutti K."/>
            <person name="Salamov A."/>
            <person name="Andreopoulos B."/>
            <person name="Baker S."/>
            <person name="Barry K."/>
            <person name="Bills G."/>
            <person name="Bluhm B."/>
            <person name="Cannon C."/>
            <person name="Castanera R."/>
            <person name="Culley D."/>
            <person name="Daum C."/>
            <person name="Ezra D."/>
            <person name="Gonzalez J."/>
            <person name="Henrissat B."/>
            <person name="Kuo A."/>
            <person name="Liang C."/>
            <person name="Lipzen A."/>
            <person name="Lutzoni F."/>
            <person name="Magnuson J."/>
            <person name="Mondo S."/>
            <person name="Nolan M."/>
            <person name="Ohm R."/>
            <person name="Pangilinan J."/>
            <person name="Park H.-J."/>
            <person name="Ramirez L."/>
            <person name="Alfaro M."/>
            <person name="Sun H."/>
            <person name="Tritt A."/>
            <person name="Yoshinaga Y."/>
            <person name="Zwiers L.-H."/>
            <person name="Turgeon B."/>
            <person name="Goodwin S."/>
            <person name="Spatafora J."/>
            <person name="Crous P."/>
            <person name="Grigoriev I."/>
        </authorList>
    </citation>
    <scope>NUCLEOTIDE SEQUENCE</scope>
    <source>
        <strain evidence="11">CBS 116435</strain>
    </source>
</reference>
<dbReference type="EMBL" id="MU003847">
    <property type="protein sequence ID" value="KAF2717282.1"/>
    <property type="molecule type" value="Genomic_DNA"/>
</dbReference>
<feature type="compositionally biased region" description="Basic residues" evidence="9">
    <location>
        <begin position="468"/>
        <end position="478"/>
    </location>
</feature>
<feature type="compositionally biased region" description="Basic and acidic residues" evidence="9">
    <location>
        <begin position="164"/>
        <end position="175"/>
    </location>
</feature>
<evidence type="ECO:0000256" key="7">
    <source>
        <dbReference type="ARBA" id="ARBA00025346"/>
    </source>
</evidence>
<name>A0A9P4UIV7_9PEZI</name>
<feature type="region of interest" description="Disordered" evidence="9">
    <location>
        <begin position="565"/>
        <end position="626"/>
    </location>
</feature>
<keyword evidence="6" id="KW-0539">Nucleus</keyword>
<feature type="compositionally biased region" description="Basic and acidic residues" evidence="9">
    <location>
        <begin position="456"/>
        <end position="467"/>
    </location>
</feature>
<feature type="region of interest" description="Disordered" evidence="9">
    <location>
        <begin position="200"/>
        <end position="281"/>
    </location>
</feature>
<organism evidence="11 12">
    <name type="scientific">Polychaeton citri CBS 116435</name>
    <dbReference type="NCBI Taxonomy" id="1314669"/>
    <lineage>
        <taxon>Eukaryota</taxon>
        <taxon>Fungi</taxon>
        <taxon>Dikarya</taxon>
        <taxon>Ascomycota</taxon>
        <taxon>Pezizomycotina</taxon>
        <taxon>Dothideomycetes</taxon>
        <taxon>Dothideomycetidae</taxon>
        <taxon>Capnodiales</taxon>
        <taxon>Capnodiaceae</taxon>
        <taxon>Polychaeton</taxon>
    </lineage>
</organism>
<feature type="domain" description="Transcription initiation factor TFIID component TAF4 C-terminal" evidence="10">
    <location>
        <begin position="359"/>
        <end position="647"/>
    </location>
</feature>
<gene>
    <name evidence="11" type="ORF">K431DRAFT_288662</name>
</gene>
<comment type="subcellular location">
    <subcellularLocation>
        <location evidence="1">Nucleus</location>
    </subcellularLocation>
</comment>
<sequence length="652" mass="69285">MSQSISPPLKPPGRPYPQQQFSPTNTAASPPPNQYGGYGPPPAKRQRMSPDPRSPPAGSPNGYFGGAPQTQSSYGNPYAPSPVQQTPYSPFATSPQPQSQPPTPGGFNTPQSYNPYQNQNPWQSSSQPPTPSAGPRSSQASPPPGSHPMQHQTSTQMMPPPPRPNKEEKDEKVSVDDLGDSLFGSGINLKEEENYLSSVYNNRHASQPGESFASTQHTSFGSSTISPNNSFSLLTQGTSFGSQRQGPNGALTGTLGQSMSEEDVEKEMERKRQQAARAKAERQQFHLNNQFLLGNVIRNRLDAKAREQGVRLDVQGLFVKQLPTTTTRAVVNGDGSQGLAASRQDGQADSVVDQGAPFGDLVALISLGTGERLRGLLDEALALSRARRYGDHGRVPPEFADIAQGEGEKRDEEVVPENITGTQWEQNQGATESGEAPKAQQTISFQGTLNLALDEINDRDRKAEDERRKKREAIKKKKAAAEPNATGAGDGDTDTANATSAEATPAAEPVAPTTKISKKEAAKQAKEASKAAEQMSHASTNSTAMAAALGGKRSRYAWMAGAGGATANRYKPTSGASTPRGEAGPGGPGPGAGGKSNANGVSDPSKEVRGPKWGDWRESGSAGKGVQLRDWVAVLERDGREKKALQKAYMKL</sequence>
<feature type="region of interest" description="Disordered" evidence="9">
    <location>
        <begin position="394"/>
        <end position="415"/>
    </location>
</feature>
<proteinExistence type="inferred from homology"/>